<feature type="chain" id="PRO_5047017021" evidence="1">
    <location>
        <begin position="22"/>
        <end position="147"/>
    </location>
</feature>
<dbReference type="Gene3D" id="2.60.120.1140">
    <property type="entry name" value="Protein of unknown function DUF192"/>
    <property type="match status" value="1"/>
</dbReference>
<dbReference type="Pfam" id="PF02643">
    <property type="entry name" value="DUF192"/>
    <property type="match status" value="1"/>
</dbReference>
<dbReference type="RefSeq" id="WP_229162211.1">
    <property type="nucleotide sequence ID" value="NZ_JAJEWP010000006.1"/>
</dbReference>
<accession>A0ABS8GD76</accession>
<dbReference type="EMBL" id="JAJEWP010000006">
    <property type="protein sequence ID" value="MCC2617820.1"/>
    <property type="molecule type" value="Genomic_DNA"/>
</dbReference>
<evidence type="ECO:0000256" key="1">
    <source>
        <dbReference type="SAM" id="SignalP"/>
    </source>
</evidence>
<dbReference type="Proteomes" id="UP001520878">
    <property type="component" value="Unassembled WGS sequence"/>
</dbReference>
<feature type="signal peptide" evidence="1">
    <location>
        <begin position="1"/>
        <end position="21"/>
    </location>
</feature>
<reference evidence="2 3" key="1">
    <citation type="submission" date="2021-10" db="EMBL/GenBank/DDBJ databases">
        <title>Draft genome of Aestuariibacter halophilus JC2043.</title>
        <authorList>
            <person name="Emsley S.A."/>
            <person name="Pfannmuller K.M."/>
            <person name="Ushijima B."/>
            <person name="Saw J.H."/>
            <person name="Videau P."/>
        </authorList>
    </citation>
    <scope>NUCLEOTIDE SEQUENCE [LARGE SCALE GENOMIC DNA]</scope>
    <source>
        <strain evidence="2 3">JC2043</strain>
    </source>
</reference>
<protein>
    <submittedName>
        <fullName evidence="2">DUF192 domain-containing protein</fullName>
    </submittedName>
</protein>
<name>A0ABS8GD76_9ALTE</name>
<evidence type="ECO:0000313" key="2">
    <source>
        <dbReference type="EMBL" id="MCC2617820.1"/>
    </source>
</evidence>
<dbReference type="InterPro" id="IPR003795">
    <property type="entry name" value="DUF192"/>
</dbReference>
<comment type="caution">
    <text evidence="2">The sequence shown here is derived from an EMBL/GenBank/DDBJ whole genome shotgun (WGS) entry which is preliminary data.</text>
</comment>
<evidence type="ECO:0000313" key="3">
    <source>
        <dbReference type="Proteomes" id="UP001520878"/>
    </source>
</evidence>
<dbReference type="PANTHER" id="PTHR37953">
    <property type="entry name" value="UPF0127 PROTEIN MJ1496"/>
    <property type="match status" value="1"/>
</dbReference>
<keyword evidence="1" id="KW-0732">Signal</keyword>
<sequence>MQTLLGAAATVLLLFNAAANAATSEPFPTTTIVVGERTLNVEYAQTFEQRSQGLMFRTTLCEHCGMLFRFDTNRVASMWMKNTYLPLDVAYVLEDGTITDIKALQPGDLTPVQSSQPVRYALEMNQGWFAQQGVVVGDRVHVVSPHE</sequence>
<organism evidence="2 3">
    <name type="scientific">Fluctibacter halophilus</name>
    <dbReference type="NCBI Taxonomy" id="226011"/>
    <lineage>
        <taxon>Bacteria</taxon>
        <taxon>Pseudomonadati</taxon>
        <taxon>Pseudomonadota</taxon>
        <taxon>Gammaproteobacteria</taxon>
        <taxon>Alteromonadales</taxon>
        <taxon>Alteromonadaceae</taxon>
        <taxon>Fluctibacter</taxon>
    </lineage>
</organism>
<proteinExistence type="predicted"/>
<dbReference type="InterPro" id="IPR038695">
    <property type="entry name" value="Saro_0823-like_sf"/>
</dbReference>
<gene>
    <name evidence="2" type="ORF">LJ739_16330</name>
</gene>
<dbReference type="PANTHER" id="PTHR37953:SF1">
    <property type="entry name" value="UPF0127 PROTEIN MJ1496"/>
    <property type="match status" value="1"/>
</dbReference>
<keyword evidence="3" id="KW-1185">Reference proteome</keyword>